<evidence type="ECO:0000256" key="11">
    <source>
        <dbReference type="ARBA" id="ARBA00022857"/>
    </source>
</evidence>
<comment type="cofactor">
    <cofactor evidence="1 19">
        <name>FAD</name>
        <dbReference type="ChEBI" id="CHEBI:57692"/>
    </cofactor>
</comment>
<dbReference type="RefSeq" id="WP_237377352.1">
    <property type="nucleotide sequence ID" value="NZ_CP071793.1"/>
</dbReference>
<evidence type="ECO:0000256" key="12">
    <source>
        <dbReference type="ARBA" id="ARBA00022960"/>
    </source>
</evidence>
<evidence type="ECO:0000256" key="8">
    <source>
        <dbReference type="ARBA" id="ARBA00022618"/>
    </source>
</evidence>
<evidence type="ECO:0000256" key="4">
    <source>
        <dbReference type="ARBA" id="ARBA00004752"/>
    </source>
</evidence>
<evidence type="ECO:0000256" key="2">
    <source>
        <dbReference type="ARBA" id="ARBA00003921"/>
    </source>
</evidence>
<evidence type="ECO:0000256" key="18">
    <source>
        <dbReference type="ARBA" id="ARBA00048914"/>
    </source>
</evidence>
<dbReference type="GO" id="GO:0009252">
    <property type="term" value="P:peptidoglycan biosynthetic process"/>
    <property type="evidence" value="ECO:0007669"/>
    <property type="project" value="UniProtKB-UniRule"/>
</dbReference>
<dbReference type="PROSITE" id="PS51387">
    <property type="entry name" value="FAD_PCMH"/>
    <property type="match status" value="1"/>
</dbReference>
<keyword evidence="10 19" id="KW-0274">FAD</keyword>
<accession>A0A8A4TM62</accession>
<dbReference type="InterPro" id="IPR016166">
    <property type="entry name" value="FAD-bd_PCMH"/>
</dbReference>
<comment type="catalytic activity">
    <reaction evidence="18 19">
        <text>UDP-N-acetyl-alpha-D-muramate + NADP(+) = UDP-N-acetyl-3-O-(1-carboxyvinyl)-alpha-D-glucosamine + NADPH + H(+)</text>
        <dbReference type="Rhea" id="RHEA:12248"/>
        <dbReference type="ChEBI" id="CHEBI:15378"/>
        <dbReference type="ChEBI" id="CHEBI:57783"/>
        <dbReference type="ChEBI" id="CHEBI:58349"/>
        <dbReference type="ChEBI" id="CHEBI:68483"/>
        <dbReference type="ChEBI" id="CHEBI:70757"/>
        <dbReference type="EC" id="1.3.1.98"/>
    </reaction>
</comment>
<keyword evidence="9 19" id="KW-0285">Flavoprotein</keyword>
<dbReference type="GO" id="GO:0071949">
    <property type="term" value="F:FAD binding"/>
    <property type="evidence" value="ECO:0007669"/>
    <property type="project" value="InterPro"/>
</dbReference>
<evidence type="ECO:0000259" key="20">
    <source>
        <dbReference type="PROSITE" id="PS51387"/>
    </source>
</evidence>
<dbReference type="InterPro" id="IPR011601">
    <property type="entry name" value="MurB_C"/>
</dbReference>
<comment type="function">
    <text evidence="2 19">Cell wall formation.</text>
</comment>
<keyword evidence="16 19" id="KW-0961">Cell wall biogenesis/degradation</keyword>
<dbReference type="GO" id="GO:0051301">
    <property type="term" value="P:cell division"/>
    <property type="evidence" value="ECO:0007669"/>
    <property type="project" value="UniProtKB-KW"/>
</dbReference>
<dbReference type="Pfam" id="PF01565">
    <property type="entry name" value="FAD_binding_4"/>
    <property type="match status" value="1"/>
</dbReference>
<dbReference type="GO" id="GO:0005829">
    <property type="term" value="C:cytosol"/>
    <property type="evidence" value="ECO:0007669"/>
    <property type="project" value="TreeGrafter"/>
</dbReference>
<evidence type="ECO:0000256" key="6">
    <source>
        <dbReference type="ARBA" id="ARBA00015188"/>
    </source>
</evidence>
<keyword evidence="14 19" id="KW-0560">Oxidoreductase</keyword>
<dbReference type="Gene3D" id="3.30.43.10">
    <property type="entry name" value="Uridine Diphospho-n-acetylenolpyruvylglucosamine Reductase, domain 2"/>
    <property type="match status" value="1"/>
</dbReference>
<dbReference type="InterPro" id="IPR036635">
    <property type="entry name" value="MurB_C_sf"/>
</dbReference>
<evidence type="ECO:0000256" key="13">
    <source>
        <dbReference type="ARBA" id="ARBA00022984"/>
    </source>
</evidence>
<dbReference type="GO" id="GO:0071555">
    <property type="term" value="P:cell wall organization"/>
    <property type="evidence" value="ECO:0007669"/>
    <property type="project" value="UniProtKB-KW"/>
</dbReference>
<dbReference type="KEGG" id="scor:J3U87_19000"/>
<protein>
    <recommendedName>
        <fullName evidence="6 19">UDP-N-acetylenolpyruvoylglucosamine reductase</fullName>
        <ecNumber evidence="5 19">1.3.1.98</ecNumber>
    </recommendedName>
    <alternativeName>
        <fullName evidence="17 19">UDP-N-acetylmuramate dehydrogenase</fullName>
    </alternativeName>
</protein>
<dbReference type="EC" id="1.3.1.98" evidence="5 19"/>
<keyword evidence="7 19" id="KW-0963">Cytoplasm</keyword>
<dbReference type="Proteomes" id="UP000663929">
    <property type="component" value="Chromosome"/>
</dbReference>
<organism evidence="21 22">
    <name type="scientific">Sulfidibacter corallicola</name>
    <dbReference type="NCBI Taxonomy" id="2818388"/>
    <lineage>
        <taxon>Bacteria</taxon>
        <taxon>Pseudomonadati</taxon>
        <taxon>Acidobacteriota</taxon>
        <taxon>Holophagae</taxon>
        <taxon>Acanthopleuribacterales</taxon>
        <taxon>Acanthopleuribacteraceae</taxon>
        <taxon>Sulfidibacter</taxon>
    </lineage>
</organism>
<dbReference type="SUPFAM" id="SSF56194">
    <property type="entry name" value="Uridine diphospho-N-Acetylenolpyruvylglucosamine reductase, MurB, C-terminal domain"/>
    <property type="match status" value="1"/>
</dbReference>
<dbReference type="PANTHER" id="PTHR21071">
    <property type="entry name" value="UDP-N-ACETYLENOLPYRUVOYLGLUCOSAMINE REDUCTASE"/>
    <property type="match status" value="1"/>
</dbReference>
<dbReference type="NCBIfam" id="NF000755">
    <property type="entry name" value="PRK00046.1"/>
    <property type="match status" value="1"/>
</dbReference>
<evidence type="ECO:0000256" key="15">
    <source>
        <dbReference type="ARBA" id="ARBA00023306"/>
    </source>
</evidence>
<feature type="active site" evidence="19">
    <location>
        <position position="166"/>
    </location>
</feature>
<evidence type="ECO:0000256" key="3">
    <source>
        <dbReference type="ARBA" id="ARBA00004496"/>
    </source>
</evidence>
<dbReference type="InterPro" id="IPR006094">
    <property type="entry name" value="Oxid_FAD_bind_N"/>
</dbReference>
<dbReference type="InterPro" id="IPR016167">
    <property type="entry name" value="FAD-bd_PCMH_sub1"/>
</dbReference>
<dbReference type="SUPFAM" id="SSF56176">
    <property type="entry name" value="FAD-binding/transporter-associated domain-like"/>
    <property type="match status" value="1"/>
</dbReference>
<evidence type="ECO:0000313" key="21">
    <source>
        <dbReference type="EMBL" id="QTD47685.1"/>
    </source>
</evidence>
<comment type="pathway">
    <text evidence="4 19">Cell wall biogenesis; peptidoglycan biosynthesis.</text>
</comment>
<comment type="similarity">
    <text evidence="19">Belongs to the MurB family.</text>
</comment>
<dbReference type="UniPathway" id="UPA00219"/>
<evidence type="ECO:0000313" key="22">
    <source>
        <dbReference type="Proteomes" id="UP000663929"/>
    </source>
</evidence>
<evidence type="ECO:0000256" key="17">
    <source>
        <dbReference type="ARBA" id="ARBA00031026"/>
    </source>
</evidence>
<name>A0A8A4TM62_SULCO</name>
<evidence type="ECO:0000256" key="16">
    <source>
        <dbReference type="ARBA" id="ARBA00023316"/>
    </source>
</evidence>
<evidence type="ECO:0000256" key="9">
    <source>
        <dbReference type="ARBA" id="ARBA00022630"/>
    </source>
</evidence>
<keyword evidence="11 19" id="KW-0521">NADP</keyword>
<evidence type="ECO:0000256" key="5">
    <source>
        <dbReference type="ARBA" id="ARBA00012518"/>
    </source>
</evidence>
<sequence length="348" mass="37877">MNLRENVPLAPLTTLGIGGPARYFGQARTTTDLVEMITWARNHRLPFFLLGGGSNLVFDDTGFPGLVIALAMKGIEYRQNNQNRDVEVTAAAGELWDDFVAEAVARNLAGIECLSGIPGLVGAAPIQNIGAYGQEVSQTITEVEILNLETMQVESWDNARCAFAYRDSVFKGAWRDRAVVLSVRFNLRRNGKATVTYPDLTKRLPKDASVAKARAAVLIVRGEKSMLADPTDPNARSCGSFFTNPILDPEAYAAFQTRCREPHPAYAQDDGRVKLSAAWLIDHSGFKKGLVRGGVGLSQKHCLALINRGSGSSAEVIALKNEIQDGVLQRFGVRLEPEPLILAGREKP</sequence>
<dbReference type="AlphaFoldDB" id="A0A8A4TM62"/>
<comment type="subcellular location">
    <subcellularLocation>
        <location evidence="3 19">Cytoplasm</location>
    </subcellularLocation>
</comment>
<dbReference type="GO" id="GO:0008360">
    <property type="term" value="P:regulation of cell shape"/>
    <property type="evidence" value="ECO:0007669"/>
    <property type="project" value="UniProtKB-KW"/>
</dbReference>
<dbReference type="Gene3D" id="3.30.465.10">
    <property type="match status" value="1"/>
</dbReference>
<feature type="active site" evidence="19">
    <location>
        <position position="338"/>
    </location>
</feature>
<dbReference type="InterPro" id="IPR036318">
    <property type="entry name" value="FAD-bd_PCMH-like_sf"/>
</dbReference>
<gene>
    <name evidence="19" type="primary">murB</name>
    <name evidence="21" type="ORF">J3U87_19000</name>
</gene>
<evidence type="ECO:0000256" key="7">
    <source>
        <dbReference type="ARBA" id="ARBA00022490"/>
    </source>
</evidence>
<keyword evidence="8 19" id="KW-0132">Cell division</keyword>
<dbReference type="NCBIfam" id="TIGR00179">
    <property type="entry name" value="murB"/>
    <property type="match status" value="1"/>
</dbReference>
<evidence type="ECO:0000256" key="10">
    <source>
        <dbReference type="ARBA" id="ARBA00022827"/>
    </source>
</evidence>
<evidence type="ECO:0000256" key="14">
    <source>
        <dbReference type="ARBA" id="ARBA00023002"/>
    </source>
</evidence>
<dbReference type="NCBIfam" id="NF010478">
    <property type="entry name" value="PRK13903.1"/>
    <property type="match status" value="1"/>
</dbReference>
<dbReference type="PANTHER" id="PTHR21071:SF4">
    <property type="entry name" value="UDP-N-ACETYLENOLPYRUVOYLGLUCOSAMINE REDUCTASE"/>
    <property type="match status" value="1"/>
</dbReference>
<keyword evidence="12 19" id="KW-0133">Cell shape</keyword>
<reference evidence="21" key="1">
    <citation type="submission" date="2021-03" db="EMBL/GenBank/DDBJ databases">
        <title>Acanthopleuribacteraceae sp. M133.</title>
        <authorList>
            <person name="Wang G."/>
        </authorList>
    </citation>
    <scope>NUCLEOTIDE SEQUENCE</scope>
    <source>
        <strain evidence="21">M133</strain>
    </source>
</reference>
<keyword evidence="22" id="KW-1185">Reference proteome</keyword>
<keyword evidence="13 19" id="KW-0573">Peptidoglycan synthesis</keyword>
<dbReference type="Pfam" id="PF02873">
    <property type="entry name" value="MurB_C"/>
    <property type="match status" value="1"/>
</dbReference>
<dbReference type="HAMAP" id="MF_00037">
    <property type="entry name" value="MurB"/>
    <property type="match status" value="1"/>
</dbReference>
<dbReference type="InterPro" id="IPR016169">
    <property type="entry name" value="FAD-bd_PCMH_sub2"/>
</dbReference>
<dbReference type="InterPro" id="IPR003170">
    <property type="entry name" value="MurB"/>
</dbReference>
<keyword evidence="15 19" id="KW-0131">Cell cycle</keyword>
<dbReference type="EMBL" id="CP071793">
    <property type="protein sequence ID" value="QTD47685.1"/>
    <property type="molecule type" value="Genomic_DNA"/>
</dbReference>
<dbReference type="Gene3D" id="3.90.78.10">
    <property type="entry name" value="UDP-N-acetylenolpyruvoylglucosamine reductase, C-terminal domain"/>
    <property type="match status" value="1"/>
</dbReference>
<dbReference type="GO" id="GO:0008762">
    <property type="term" value="F:UDP-N-acetylmuramate dehydrogenase activity"/>
    <property type="evidence" value="ECO:0007669"/>
    <property type="project" value="UniProtKB-UniRule"/>
</dbReference>
<feature type="domain" description="FAD-binding PCMH-type" evidence="20">
    <location>
        <begin position="16"/>
        <end position="190"/>
    </location>
</feature>
<proteinExistence type="inferred from homology"/>
<evidence type="ECO:0000256" key="19">
    <source>
        <dbReference type="HAMAP-Rule" id="MF_00037"/>
    </source>
</evidence>
<feature type="active site" description="Proton donor" evidence="19">
    <location>
        <position position="240"/>
    </location>
</feature>
<evidence type="ECO:0000256" key="1">
    <source>
        <dbReference type="ARBA" id="ARBA00001974"/>
    </source>
</evidence>